<keyword evidence="3" id="KW-1185">Reference proteome</keyword>
<protein>
    <submittedName>
        <fullName evidence="2">DUF1566 domain-containing protein</fullName>
    </submittedName>
</protein>
<gene>
    <name evidence="2" type="ORF">GM418_08810</name>
</gene>
<accession>A0A6I6K1F1</accession>
<dbReference type="EMBL" id="CP046401">
    <property type="protein sequence ID" value="QGY43754.1"/>
    <property type="molecule type" value="Genomic_DNA"/>
</dbReference>
<dbReference type="RefSeq" id="WP_158865197.1">
    <property type="nucleotide sequence ID" value="NZ_CP046401.1"/>
</dbReference>
<proteinExistence type="predicted"/>
<reference evidence="2 3" key="1">
    <citation type="submission" date="2019-11" db="EMBL/GenBank/DDBJ databases">
        <authorList>
            <person name="Zheng R.K."/>
            <person name="Sun C.M."/>
        </authorList>
    </citation>
    <scope>NUCLEOTIDE SEQUENCE [LARGE SCALE GENOMIC DNA]</scope>
    <source>
        <strain evidence="2 3">WC007</strain>
    </source>
</reference>
<feature type="chain" id="PRO_5026338868" evidence="1">
    <location>
        <begin position="20"/>
        <end position="481"/>
    </location>
</feature>
<dbReference type="AlphaFoldDB" id="A0A6I6K1F1"/>
<organism evidence="2 3">
    <name type="scientific">Maribellus comscasis</name>
    <dbReference type="NCBI Taxonomy" id="2681766"/>
    <lineage>
        <taxon>Bacteria</taxon>
        <taxon>Pseudomonadati</taxon>
        <taxon>Bacteroidota</taxon>
        <taxon>Bacteroidia</taxon>
        <taxon>Marinilabiliales</taxon>
        <taxon>Prolixibacteraceae</taxon>
        <taxon>Maribellus</taxon>
    </lineage>
</organism>
<name>A0A6I6K1F1_9BACT</name>
<feature type="signal peptide" evidence="1">
    <location>
        <begin position="1"/>
        <end position="19"/>
    </location>
</feature>
<sequence>MKRIFTFLAALLVAGSVFAQSPQGMSYQAVIRNSTDELVTNQSIGMQISVLQGSADGTTVYTETQTPTTNTNGLVSIEIGNGTLVSGDFSSINWANGPYFIKTETDPEGGTNYTITGTSQLLSVPFALYSKTAETVTGGISETDPDFNASIAAAITEEDTARWNNMANDTNKIQDINLSGTDLSITDGATVDLSVLQDGTGTDSQILTLYNNKYLYISNGNSITLPYLIREADGDPENELQSISINGNTVSISNGGSIELPAETDPVYSSSVANDITTADTTNWNSKVDTLIAGTGIAISGDTIKSAVTTYSVGDFAQGGVVFYVDETGQHGLVCAKEDQSTGIRWHAGTYGSTQAKGDGPYAGEANTSIIIAAQVAIGDDGNTYAARICNELQITEGGKTYGDWYLPSMRELLLIAQNIEIINYRAWANGGSGLDVFPEYWSSTEWDTDQAVEVSFWWDGGGAFLEYKRHTNNVRAVRAF</sequence>
<evidence type="ECO:0000313" key="3">
    <source>
        <dbReference type="Proteomes" id="UP000428260"/>
    </source>
</evidence>
<evidence type="ECO:0000256" key="1">
    <source>
        <dbReference type="SAM" id="SignalP"/>
    </source>
</evidence>
<dbReference type="Proteomes" id="UP000428260">
    <property type="component" value="Chromosome"/>
</dbReference>
<dbReference type="KEGG" id="mcos:GM418_08810"/>
<keyword evidence="1" id="KW-0732">Signal</keyword>
<evidence type="ECO:0000313" key="2">
    <source>
        <dbReference type="EMBL" id="QGY43754.1"/>
    </source>
</evidence>